<protein>
    <submittedName>
        <fullName evidence="6">Helix-turn-helix transcriptional regulator</fullName>
    </submittedName>
</protein>
<evidence type="ECO:0000256" key="2">
    <source>
        <dbReference type="ARBA" id="ARBA00023015"/>
    </source>
</evidence>
<sequence>MEKDWHKADIIAALRKKGTTLAALSRKAGLSSGTLGNAIIRPWPRGEYLIANELNVHPSAIWPSRYYDTERNLVDRYALIRKIRN</sequence>
<keyword evidence="2" id="KW-0805">Transcription regulation</keyword>
<dbReference type="InterPro" id="IPR038722">
    <property type="entry name" value="Ner_HTH_dom"/>
</dbReference>
<evidence type="ECO:0000313" key="6">
    <source>
        <dbReference type="EMBL" id="XBS69215.1"/>
    </source>
</evidence>
<dbReference type="SUPFAM" id="SSF47413">
    <property type="entry name" value="lambda repressor-like DNA-binding domains"/>
    <property type="match status" value="1"/>
</dbReference>
<name>A0AAU7Q7N9_9GAMM</name>
<proteinExistence type="inferred from homology"/>
<keyword evidence="3" id="KW-0238">DNA-binding</keyword>
<accession>A0AAU7Q7N9</accession>
<dbReference type="AlphaFoldDB" id="A0AAU7Q7N9"/>
<dbReference type="GO" id="GO:0003677">
    <property type="term" value="F:DNA binding"/>
    <property type="evidence" value="ECO:0007669"/>
    <property type="project" value="UniProtKB-KW"/>
</dbReference>
<comment type="similarity">
    <text evidence="1">Belongs to the ner transcriptional regulatory family.</text>
</comment>
<evidence type="ECO:0000259" key="5">
    <source>
        <dbReference type="Pfam" id="PF13693"/>
    </source>
</evidence>
<gene>
    <name evidence="6" type="ORF">ABK905_22575</name>
</gene>
<dbReference type="InterPro" id="IPR010982">
    <property type="entry name" value="Lambda_DNA-bd_dom_sf"/>
</dbReference>
<keyword evidence="4" id="KW-0804">Transcription</keyword>
<feature type="domain" description="Ner winged helix-turn-helix DNA-binding" evidence="5">
    <location>
        <begin position="4"/>
        <end position="76"/>
    </location>
</feature>
<reference evidence="6" key="1">
    <citation type="submission" date="2024-06" db="EMBL/GenBank/DDBJ databases">
        <authorList>
            <person name="Coelho C."/>
            <person name="Bento M."/>
            <person name="Garcia E."/>
            <person name="Camelo A."/>
            <person name="Brandao I."/>
            <person name="Espirito Santo C."/>
            <person name="Trovao J."/>
            <person name="Verissimo A."/>
            <person name="Costa J."/>
            <person name="Tiago I."/>
        </authorList>
    </citation>
    <scope>NUCLEOTIDE SEQUENCE</scope>
    <source>
        <strain evidence="6">KWT182</strain>
    </source>
</reference>
<evidence type="ECO:0000256" key="1">
    <source>
        <dbReference type="ARBA" id="ARBA00006157"/>
    </source>
</evidence>
<organism evidence="6">
    <name type="scientific">Acerihabitans sp. KWT182</name>
    <dbReference type="NCBI Taxonomy" id="3157919"/>
    <lineage>
        <taxon>Bacteria</taxon>
        <taxon>Pseudomonadati</taxon>
        <taxon>Pseudomonadota</taxon>
        <taxon>Gammaproteobacteria</taxon>
        <taxon>Enterobacterales</taxon>
        <taxon>Pectobacteriaceae</taxon>
        <taxon>Acerihabitans</taxon>
    </lineage>
</organism>
<evidence type="ECO:0000256" key="4">
    <source>
        <dbReference type="ARBA" id="ARBA00023163"/>
    </source>
</evidence>
<evidence type="ECO:0000256" key="3">
    <source>
        <dbReference type="ARBA" id="ARBA00023125"/>
    </source>
</evidence>
<dbReference type="EMBL" id="CP157947">
    <property type="protein sequence ID" value="XBS69215.1"/>
    <property type="molecule type" value="Genomic_DNA"/>
</dbReference>
<dbReference type="Pfam" id="PF13693">
    <property type="entry name" value="HTH_35"/>
    <property type="match status" value="1"/>
</dbReference>
<dbReference type="Gene3D" id="1.10.260.40">
    <property type="entry name" value="lambda repressor-like DNA-binding domains"/>
    <property type="match status" value="1"/>
</dbReference>